<dbReference type="InterPro" id="IPR000210">
    <property type="entry name" value="BTB/POZ_dom"/>
</dbReference>
<dbReference type="SUPFAM" id="SSF54695">
    <property type="entry name" value="POZ domain"/>
    <property type="match status" value="1"/>
</dbReference>
<evidence type="ECO:0000313" key="4">
    <source>
        <dbReference type="Proteomes" id="UP000703269"/>
    </source>
</evidence>
<accession>A0A9P3G5F6</accession>
<feature type="region of interest" description="Disordered" evidence="1">
    <location>
        <begin position="759"/>
        <end position="786"/>
    </location>
</feature>
<dbReference type="AlphaFoldDB" id="A0A9P3G5F6"/>
<name>A0A9P3G5F6_9APHY</name>
<feature type="region of interest" description="Disordered" evidence="1">
    <location>
        <begin position="796"/>
        <end position="815"/>
    </location>
</feature>
<evidence type="ECO:0000256" key="1">
    <source>
        <dbReference type="SAM" id="MobiDB-lite"/>
    </source>
</evidence>
<feature type="compositionally biased region" description="Low complexity" evidence="1">
    <location>
        <begin position="8"/>
        <end position="23"/>
    </location>
</feature>
<reference evidence="3 4" key="1">
    <citation type="submission" date="2021-08" db="EMBL/GenBank/DDBJ databases">
        <title>Draft Genome Sequence of Phanerochaete sordida strain YK-624.</title>
        <authorList>
            <person name="Mori T."/>
            <person name="Dohra H."/>
            <person name="Suzuki T."/>
            <person name="Kawagishi H."/>
            <person name="Hirai H."/>
        </authorList>
    </citation>
    <scope>NUCLEOTIDE SEQUENCE [LARGE SCALE GENOMIC DNA]</scope>
    <source>
        <strain evidence="3 4">YK-624</strain>
    </source>
</reference>
<evidence type="ECO:0000313" key="3">
    <source>
        <dbReference type="EMBL" id="GJE87900.1"/>
    </source>
</evidence>
<feature type="region of interest" description="Disordered" evidence="1">
    <location>
        <begin position="279"/>
        <end position="301"/>
    </location>
</feature>
<proteinExistence type="predicted"/>
<gene>
    <name evidence="3" type="ORF">PsYK624_039840</name>
</gene>
<feature type="compositionally biased region" description="Low complexity" evidence="1">
    <location>
        <begin position="777"/>
        <end position="786"/>
    </location>
</feature>
<feature type="region of interest" description="Disordered" evidence="1">
    <location>
        <begin position="523"/>
        <end position="549"/>
    </location>
</feature>
<feature type="compositionally biased region" description="Polar residues" evidence="1">
    <location>
        <begin position="53"/>
        <end position="64"/>
    </location>
</feature>
<dbReference type="PANTHER" id="PTHR47369">
    <property type="entry name" value="BTB/POZ DOMAIN-CONTAINING PROTEIN"/>
    <property type="match status" value="1"/>
</dbReference>
<dbReference type="InterPro" id="IPR011333">
    <property type="entry name" value="SKP1/BTB/POZ_sf"/>
</dbReference>
<dbReference type="PANTHER" id="PTHR47369:SF1">
    <property type="entry name" value="BTB_POZ DOMAIN-CONTAINING PROTEIN"/>
    <property type="match status" value="1"/>
</dbReference>
<feature type="compositionally biased region" description="Polar residues" evidence="1">
    <location>
        <begin position="286"/>
        <end position="297"/>
    </location>
</feature>
<feature type="domain" description="BTB" evidence="2">
    <location>
        <begin position="82"/>
        <end position="158"/>
    </location>
</feature>
<sequence length="895" mass="96338">MYHPTSPPQAASSQSILQPSSIPGRLRLPVTSSLPNLRRDHKTDSDGRPMGSQPGSPGLTNAPSPVSLQNHIYTAFLERRTADVALHVRGSWHAIYKLHRVVLIQAGFFQSLFTSGFAESKIKLTSHRLGPDVVDIVVEDPNITRAAFEICIAHLYGGGPELFVSPTLVPTTKQPLTSIFPVDVGSESSFLSGCPADRHPATPRFLLSLLATAVFLSITPIATQAMSSILNTIGPYTVIRYLNFALGRGIGEPDYGEPDAAVGLEEVAEVLEDERDSILEADESTTHTPRASITTNPLEKLKDSTLEADMSQLSVEKEDPSEGDSSFSSAASTSHFEPEHFFYGVVSDKIGEAAACWLARWGTDMLQYELQLTGRDMADIGGSTQATGSRRRALTVPGGSHGTPFVRTNSMKKQIIPVIWRRGGLTARWVRGLLSSDMFFVAGEKERYDTARRVVELRRADGVLDGEEMEYDILFAKGIYYANMGLDELISISRDVSSATGRPYVPLTVLQSAHWGQSVLRHTITSRSSSTSSPPASPEPSPQSKELGVSVTGAELASALDQPSTKPIHATVQSDALYYPVPVDSSQRIGDNTGIEGASLDHLFEGGSSTTKTSDGATVSAPCSEVNFFGIEQNARAATQCAGIKSDKARWSSYPPFRFSVEFWDVEALKEKSRLHSRTVWYAGSLWNVYVQVVRKKGIQLGVYLHRQSYVDPIPPSSTAVVPGLPTSNPPTPAGTIRREPSQFTGVPLQQTISSPSVQYPTLSRSATPHTAPPTPAMSSSLPSSYYPSLPSSSSTSITSIPATAPPVSPSQPYRDPRPAVSAYFTIACAGSTGSSLTRFSSAPDVFSVSQSWGWKSSSLRTAENSELDGDGIPRDSVAAGREVSLRATVMLGII</sequence>
<protein>
    <recommendedName>
        <fullName evidence="2">BTB domain-containing protein</fullName>
    </recommendedName>
</protein>
<feature type="region of interest" description="Disordered" evidence="1">
    <location>
        <begin position="716"/>
        <end position="740"/>
    </location>
</feature>
<dbReference type="OrthoDB" id="6359943at2759"/>
<dbReference type="Gene3D" id="3.30.710.10">
    <property type="entry name" value="Potassium Channel Kv1.1, Chain A"/>
    <property type="match status" value="1"/>
</dbReference>
<dbReference type="PROSITE" id="PS50097">
    <property type="entry name" value="BTB"/>
    <property type="match status" value="1"/>
</dbReference>
<comment type="caution">
    <text evidence="3">The sequence shown here is derived from an EMBL/GenBank/DDBJ whole genome shotgun (WGS) entry which is preliminary data.</text>
</comment>
<feature type="compositionally biased region" description="Basic and acidic residues" evidence="1">
    <location>
        <begin position="37"/>
        <end position="47"/>
    </location>
</feature>
<organism evidence="3 4">
    <name type="scientific">Phanerochaete sordida</name>
    <dbReference type="NCBI Taxonomy" id="48140"/>
    <lineage>
        <taxon>Eukaryota</taxon>
        <taxon>Fungi</taxon>
        <taxon>Dikarya</taxon>
        <taxon>Basidiomycota</taxon>
        <taxon>Agaricomycotina</taxon>
        <taxon>Agaricomycetes</taxon>
        <taxon>Polyporales</taxon>
        <taxon>Phanerochaetaceae</taxon>
        <taxon>Phanerochaete</taxon>
    </lineage>
</organism>
<feature type="region of interest" description="Disordered" evidence="1">
    <location>
        <begin position="1"/>
        <end position="64"/>
    </location>
</feature>
<evidence type="ECO:0000259" key="2">
    <source>
        <dbReference type="PROSITE" id="PS50097"/>
    </source>
</evidence>
<dbReference type="EMBL" id="BPQB01000007">
    <property type="protein sequence ID" value="GJE87900.1"/>
    <property type="molecule type" value="Genomic_DNA"/>
</dbReference>
<keyword evidence="4" id="KW-1185">Reference proteome</keyword>
<dbReference type="Proteomes" id="UP000703269">
    <property type="component" value="Unassembled WGS sequence"/>
</dbReference>